<organism evidence="7 8">
    <name type="scientific">Desulfotignum phosphitoxidans DSM 13687</name>
    <dbReference type="NCBI Taxonomy" id="1286635"/>
    <lineage>
        <taxon>Bacteria</taxon>
        <taxon>Pseudomonadati</taxon>
        <taxon>Thermodesulfobacteriota</taxon>
        <taxon>Desulfobacteria</taxon>
        <taxon>Desulfobacterales</taxon>
        <taxon>Desulfobacteraceae</taxon>
        <taxon>Desulfotignum</taxon>
    </lineage>
</organism>
<keyword evidence="3 7" id="KW-0378">Hydrolase</keyword>
<dbReference type="EC" id="3.5.1.28" evidence="2"/>
<dbReference type="PANTHER" id="PTHR30404:SF0">
    <property type="entry name" value="N-ACETYLMURAMOYL-L-ALANINE AMIDASE AMIC"/>
    <property type="match status" value="1"/>
</dbReference>
<feature type="compositionally biased region" description="Basic and acidic residues" evidence="4">
    <location>
        <begin position="157"/>
        <end position="166"/>
    </location>
</feature>
<dbReference type="Pfam" id="PF01520">
    <property type="entry name" value="Amidase_3"/>
    <property type="match status" value="1"/>
</dbReference>
<dbReference type="GO" id="GO:0008745">
    <property type="term" value="F:N-acetylmuramoyl-L-alanine amidase activity"/>
    <property type="evidence" value="ECO:0007669"/>
    <property type="project" value="UniProtKB-EC"/>
</dbReference>
<accession>S0G4W6</accession>
<feature type="signal peptide" evidence="5">
    <location>
        <begin position="1"/>
        <end position="28"/>
    </location>
</feature>
<dbReference type="FunFam" id="3.40.630.40:FF:000005">
    <property type="entry name" value="N-acetylmuramoyl-L-alanine amidase (AmiA)"/>
    <property type="match status" value="1"/>
</dbReference>
<evidence type="ECO:0000313" key="7">
    <source>
        <dbReference type="EMBL" id="EMS79487.1"/>
    </source>
</evidence>
<dbReference type="Gene3D" id="3.40.630.40">
    <property type="entry name" value="Zn-dependent exopeptidases"/>
    <property type="match status" value="1"/>
</dbReference>
<name>S0G4W6_9BACT</name>
<evidence type="ECO:0000259" key="6">
    <source>
        <dbReference type="SMART" id="SM00646"/>
    </source>
</evidence>
<dbReference type="Gene3D" id="2.60.40.3500">
    <property type="match status" value="1"/>
</dbReference>
<evidence type="ECO:0000256" key="4">
    <source>
        <dbReference type="SAM" id="MobiDB-lite"/>
    </source>
</evidence>
<dbReference type="EMBL" id="APJX01000004">
    <property type="protein sequence ID" value="EMS79487.1"/>
    <property type="molecule type" value="Genomic_DNA"/>
</dbReference>
<dbReference type="AlphaFoldDB" id="S0G4W6"/>
<comment type="caution">
    <text evidence="7">The sequence shown here is derived from an EMBL/GenBank/DDBJ whole genome shotgun (WGS) entry which is preliminary data.</text>
</comment>
<dbReference type="GO" id="GO:0030288">
    <property type="term" value="C:outer membrane-bounded periplasmic space"/>
    <property type="evidence" value="ECO:0007669"/>
    <property type="project" value="TreeGrafter"/>
</dbReference>
<dbReference type="Proteomes" id="UP000014216">
    <property type="component" value="Unassembled WGS sequence"/>
</dbReference>
<keyword evidence="8" id="KW-1185">Reference proteome</keyword>
<dbReference type="InterPro" id="IPR050695">
    <property type="entry name" value="N-acetylmuramoyl_amidase_3"/>
</dbReference>
<feature type="domain" description="MurNAc-LAA" evidence="6">
    <location>
        <begin position="442"/>
        <end position="593"/>
    </location>
</feature>
<gene>
    <name evidence="7" type="primary">amiC</name>
    <name evidence="7" type="ORF">Dpo_4c00340</name>
</gene>
<feature type="chain" id="PRO_5004487000" description="N-acetylmuramoyl-L-alanine amidase" evidence="5">
    <location>
        <begin position="29"/>
        <end position="604"/>
    </location>
</feature>
<dbReference type="Pfam" id="PF11741">
    <property type="entry name" value="AMIN"/>
    <property type="match status" value="1"/>
</dbReference>
<dbReference type="PATRIC" id="fig|1286635.3.peg.2069"/>
<sequence>MPFWRLHKICRKSLTLAGAMICMSLFCAGFMETAMATAPRQEYLAADAAFKELRHSPVKRQKVSEWLHCIHLYEAIYKTHPQSTWAPAGMYRASELYLQLFTLSDDTMFRTRAVDLLVRIRNKYPSSAYNERAASQLKALSENPDPQAHPPRHIRSKKAETQKERLSQIADDTNPADTAKQTVTVAQPTADIDAVLEDLSPDSEKNRSVQKNDLGSDKTGPDAYITDLRFWSNPEYTRIVINADQDRSFSHHLLKKDPDLNIPFQRLYVDIPQALLGKGVSEHTPINDNLLKQARAGQFLPHTVRVVVDIKSFENYKIFSLNDPFRIVIDVWGTDNSATDPGQASQMAAQTEKLFKTSPMTTDNLKSSDIARQLALGVHKIVIDPGHGGSDPGAPGYAKGVWEKDIVLKLAHKLADKLRDRLRCTVILTRDRDKKLTLEERTAIANTQRADLFISLHTNAARNKNLAGIETYLLNLATDEQAIAVAARENATSKKNISDLEFILSDLMKHAKIGESTRLANDVHQSLVQGMKKKYSNITDLGVKQAPFYVLLGARMPAILVETSFVSNRLECERLLNAAYQDDLCDAIATGVQKYVDATNPRQL</sequence>
<dbReference type="InterPro" id="IPR002508">
    <property type="entry name" value="MurNAc-LAA_cat"/>
</dbReference>
<proteinExistence type="predicted"/>
<feature type="region of interest" description="Disordered" evidence="4">
    <location>
        <begin position="198"/>
        <end position="218"/>
    </location>
</feature>
<dbReference type="SMART" id="SM00646">
    <property type="entry name" value="Ami_3"/>
    <property type="match status" value="1"/>
</dbReference>
<protein>
    <recommendedName>
        <fullName evidence="2">N-acetylmuramoyl-L-alanine amidase</fullName>
        <ecNumber evidence="2">3.5.1.28</ecNumber>
    </recommendedName>
</protein>
<dbReference type="GO" id="GO:0009253">
    <property type="term" value="P:peptidoglycan catabolic process"/>
    <property type="evidence" value="ECO:0007669"/>
    <property type="project" value="InterPro"/>
</dbReference>
<comment type="catalytic activity">
    <reaction evidence="1">
        <text>Hydrolyzes the link between N-acetylmuramoyl residues and L-amino acid residues in certain cell-wall glycopeptides.</text>
        <dbReference type="EC" id="3.5.1.28"/>
    </reaction>
</comment>
<dbReference type="InterPro" id="IPR011990">
    <property type="entry name" value="TPR-like_helical_dom_sf"/>
</dbReference>
<feature type="region of interest" description="Disordered" evidence="4">
    <location>
        <begin position="141"/>
        <end position="179"/>
    </location>
</feature>
<evidence type="ECO:0000256" key="5">
    <source>
        <dbReference type="SAM" id="SignalP"/>
    </source>
</evidence>
<dbReference type="PANTHER" id="PTHR30404">
    <property type="entry name" value="N-ACETYLMURAMOYL-L-ALANINE AMIDASE"/>
    <property type="match status" value="1"/>
</dbReference>
<evidence type="ECO:0000313" key="8">
    <source>
        <dbReference type="Proteomes" id="UP000014216"/>
    </source>
</evidence>
<dbReference type="InterPro" id="IPR021731">
    <property type="entry name" value="AMIN_dom"/>
</dbReference>
<evidence type="ECO:0000256" key="2">
    <source>
        <dbReference type="ARBA" id="ARBA00011901"/>
    </source>
</evidence>
<dbReference type="Gene3D" id="1.25.40.10">
    <property type="entry name" value="Tetratricopeptide repeat domain"/>
    <property type="match status" value="1"/>
</dbReference>
<reference evidence="7 8" key="1">
    <citation type="journal article" date="2013" name="Genome Announc.">
        <title>Draft Genome Sequence of Desulfotignum phosphitoxidans DSM 13687 Strain FiPS-3.</title>
        <authorList>
            <person name="Poehlein A."/>
            <person name="Daniel R."/>
            <person name="Simeonova D.D."/>
        </authorList>
    </citation>
    <scope>NUCLEOTIDE SEQUENCE [LARGE SCALE GENOMIC DNA]</scope>
    <source>
        <strain evidence="7 8">DSM 13687</strain>
    </source>
</reference>
<dbReference type="SUPFAM" id="SSF53187">
    <property type="entry name" value="Zn-dependent exopeptidases"/>
    <property type="match status" value="1"/>
</dbReference>
<keyword evidence="5" id="KW-0732">Signal</keyword>
<evidence type="ECO:0000256" key="1">
    <source>
        <dbReference type="ARBA" id="ARBA00001561"/>
    </source>
</evidence>
<dbReference type="CDD" id="cd02696">
    <property type="entry name" value="MurNAc-LAA"/>
    <property type="match status" value="1"/>
</dbReference>
<evidence type="ECO:0000256" key="3">
    <source>
        <dbReference type="ARBA" id="ARBA00022801"/>
    </source>
</evidence>